<sequence>MARKRSASPAKPKKAKAAKPAAKSAKDIYLTLLQQIPAAQREVLQQALGKGASLGMDDVFAALGVLRVAGAVWALLGPPAPFHELKIFNTVLGLDLEDVELQHALGRGGLLSEAWEGLAPAKRRRCLAFVSVMYAFINEAQLSLILYGELGAATHGGRARVALLQGDLAQAAALLEEMNGTAALRPDPSAAVMRSDRLTPGPYPTMGGSYLRQLAAGTGELSDTAAGLLRDLLGAKAAAKVTFTDSVGMRAVERAECAGARAMRSPLPMPQGGKGTEAMARALGMDKPSLLRALRAHDWGASADRFMDGWPLADGDRALVRRLLGWPRDTEVENLACELNRHRSLFSGQGRKWRNSTRHASPSRYDLAAARALLERAADLNERMRAAAGARSEAA</sequence>
<evidence type="ECO:0000313" key="3">
    <source>
        <dbReference type="EMBL" id="CAE0577579.1"/>
    </source>
</evidence>
<protein>
    <submittedName>
        <fullName evidence="2">Uncharacterized protein</fullName>
    </submittedName>
</protein>
<accession>A0A6V2UPT1</accession>
<evidence type="ECO:0000256" key="1">
    <source>
        <dbReference type="SAM" id="MobiDB-lite"/>
    </source>
</evidence>
<dbReference type="EMBL" id="HBIR01044106">
    <property type="protein sequence ID" value="CAE0577574.1"/>
    <property type="molecule type" value="Transcribed_RNA"/>
</dbReference>
<evidence type="ECO:0000313" key="2">
    <source>
        <dbReference type="EMBL" id="CAE0577574.1"/>
    </source>
</evidence>
<name>A0A6V2UPT1_EMIHU</name>
<dbReference type="AlphaFoldDB" id="A0A6V2UPT1"/>
<gene>
    <name evidence="2" type="ORF">EHUX00137_LOCUS34427</name>
    <name evidence="3" type="ORF">EHUX00137_LOCUS34430</name>
</gene>
<feature type="compositionally biased region" description="Basic residues" evidence="1">
    <location>
        <begin position="1"/>
        <end position="17"/>
    </location>
</feature>
<proteinExistence type="predicted"/>
<dbReference type="EMBL" id="HBIR01044109">
    <property type="protein sequence ID" value="CAE0577579.1"/>
    <property type="molecule type" value="Transcribed_RNA"/>
</dbReference>
<feature type="region of interest" description="Disordered" evidence="1">
    <location>
        <begin position="1"/>
        <end position="20"/>
    </location>
</feature>
<organism evidence="2">
    <name type="scientific">Emiliania huxleyi</name>
    <name type="common">Coccolithophore</name>
    <name type="synonym">Pontosphaera huxleyi</name>
    <dbReference type="NCBI Taxonomy" id="2903"/>
    <lineage>
        <taxon>Eukaryota</taxon>
        <taxon>Haptista</taxon>
        <taxon>Haptophyta</taxon>
        <taxon>Prymnesiophyceae</taxon>
        <taxon>Isochrysidales</taxon>
        <taxon>Noelaerhabdaceae</taxon>
        <taxon>Emiliania</taxon>
    </lineage>
</organism>
<reference evidence="2" key="1">
    <citation type="submission" date="2021-01" db="EMBL/GenBank/DDBJ databases">
        <authorList>
            <person name="Corre E."/>
            <person name="Pelletier E."/>
            <person name="Niang G."/>
            <person name="Scheremetjew M."/>
            <person name="Finn R."/>
            <person name="Kale V."/>
            <person name="Holt S."/>
            <person name="Cochrane G."/>
            <person name="Meng A."/>
            <person name="Brown T."/>
            <person name="Cohen L."/>
        </authorList>
    </citation>
    <scope>NUCLEOTIDE SEQUENCE</scope>
    <source>
        <strain evidence="2">379</strain>
    </source>
</reference>